<feature type="signal peptide" evidence="1">
    <location>
        <begin position="1"/>
        <end position="22"/>
    </location>
</feature>
<evidence type="ECO:0000313" key="2">
    <source>
        <dbReference type="EMBL" id="RDE92664.1"/>
    </source>
</evidence>
<organism evidence="2 3">
    <name type="scientific">Haemophilus parainfluenzae</name>
    <dbReference type="NCBI Taxonomy" id="729"/>
    <lineage>
        <taxon>Bacteria</taxon>
        <taxon>Pseudomonadati</taxon>
        <taxon>Pseudomonadota</taxon>
        <taxon>Gammaproteobacteria</taxon>
        <taxon>Pasteurellales</taxon>
        <taxon>Pasteurellaceae</taxon>
        <taxon>Haemophilus</taxon>
    </lineage>
</organism>
<reference evidence="2 3" key="1">
    <citation type="submission" date="2018-05" db="EMBL/GenBank/DDBJ databases">
        <title>Draft Genome Sequences for a Diverse set of 7 Haemophilus Species.</title>
        <authorList>
            <person name="Nichols M."/>
            <person name="Topaz N."/>
            <person name="Wang X."/>
            <person name="Wang X."/>
            <person name="Boxrud D."/>
        </authorList>
    </citation>
    <scope>NUCLEOTIDE SEQUENCE [LARGE SCALE GENOMIC DNA]</scope>
    <source>
        <strain evidence="2 3">C2008001710</strain>
    </source>
</reference>
<protein>
    <submittedName>
        <fullName evidence="2">DUF1439 domain-containing protein</fullName>
    </submittedName>
</protein>
<dbReference type="EMBL" id="QEPW01000006">
    <property type="protein sequence ID" value="RDE92664.1"/>
    <property type="molecule type" value="Genomic_DNA"/>
</dbReference>
<dbReference type="InterPro" id="IPR010835">
    <property type="entry name" value="DUF1439"/>
</dbReference>
<feature type="chain" id="PRO_5016605743" evidence="1">
    <location>
        <begin position="23"/>
        <end position="186"/>
    </location>
</feature>
<name>A0A369Z539_HAEPA</name>
<dbReference type="Proteomes" id="UP000253910">
    <property type="component" value="Unassembled WGS sequence"/>
</dbReference>
<gene>
    <name evidence="2" type="ORF">DPV87_04650</name>
</gene>
<evidence type="ECO:0000313" key="3">
    <source>
        <dbReference type="Proteomes" id="UP000253910"/>
    </source>
</evidence>
<dbReference type="AlphaFoldDB" id="A0A369Z539"/>
<dbReference type="Gene3D" id="3.15.10.40">
    <property type="entry name" value="Uncharacterised protein PF07273, DUF1439"/>
    <property type="match status" value="1"/>
</dbReference>
<accession>A0A369Z539</accession>
<dbReference type="Pfam" id="PF07273">
    <property type="entry name" value="DUF1439"/>
    <property type="match status" value="1"/>
</dbReference>
<evidence type="ECO:0000256" key="1">
    <source>
        <dbReference type="SAM" id="SignalP"/>
    </source>
</evidence>
<comment type="caution">
    <text evidence="2">The sequence shown here is derived from an EMBL/GenBank/DDBJ whole genome shotgun (WGS) entry which is preliminary data.</text>
</comment>
<proteinExistence type="predicted"/>
<keyword evidence="1" id="KW-0732">Signal</keyword>
<sequence>MHFLKKLLTVLTLGFCTLSVQASPFSISEQQINQYLSEKGTINDKLGIPGLFSVDYALKDLVTQIGQTESNRVEMSGLADTLIRLSGKTYPAKLHLTFDAVPEYNAQEGALYLKNLRILRWSGEPNSAMEQLQDVMPLLSDGVAALLSRMPVYTLDESDMKQMLIKKFAKEIKVEKGRLELIGGMF</sequence>
<dbReference type="RefSeq" id="WP_111315285.1">
    <property type="nucleotide sequence ID" value="NZ_CP063116.1"/>
</dbReference>